<accession>A0A2N5SU95</accession>
<dbReference type="EMBL" id="PGCJ01000862">
    <property type="protein sequence ID" value="PLW16801.1"/>
    <property type="molecule type" value="Genomic_DNA"/>
</dbReference>
<dbReference type="Proteomes" id="UP000235392">
    <property type="component" value="Unassembled WGS sequence"/>
</dbReference>
<proteinExistence type="predicted"/>
<dbReference type="EMBL" id="PGCI01000065">
    <property type="protein sequence ID" value="PLW43707.1"/>
    <property type="molecule type" value="Genomic_DNA"/>
</dbReference>
<evidence type="ECO:0000313" key="2">
    <source>
        <dbReference type="EMBL" id="PLW43707.1"/>
    </source>
</evidence>
<organism evidence="1 3">
    <name type="scientific">Puccinia coronata f. sp. avenae</name>
    <dbReference type="NCBI Taxonomy" id="200324"/>
    <lineage>
        <taxon>Eukaryota</taxon>
        <taxon>Fungi</taxon>
        <taxon>Dikarya</taxon>
        <taxon>Basidiomycota</taxon>
        <taxon>Pucciniomycotina</taxon>
        <taxon>Pucciniomycetes</taxon>
        <taxon>Pucciniales</taxon>
        <taxon>Pucciniaceae</taxon>
        <taxon>Puccinia</taxon>
    </lineage>
</organism>
<comment type="caution">
    <text evidence="1">The sequence shown here is derived from an EMBL/GenBank/DDBJ whole genome shotgun (WGS) entry which is preliminary data.</text>
</comment>
<evidence type="ECO:0000313" key="1">
    <source>
        <dbReference type="EMBL" id="PLW16801.1"/>
    </source>
</evidence>
<evidence type="ECO:0000313" key="4">
    <source>
        <dbReference type="Proteomes" id="UP000235392"/>
    </source>
</evidence>
<name>A0A2N5SU95_9BASI</name>
<gene>
    <name evidence="1" type="ORF">PCANC_15382</name>
    <name evidence="2" type="ORF">PCASD_08271</name>
</gene>
<dbReference type="AlphaFoldDB" id="A0A2N5SU95"/>
<keyword evidence="3" id="KW-1185">Reference proteome</keyword>
<reference evidence="3 4" key="1">
    <citation type="submission" date="2017-11" db="EMBL/GenBank/DDBJ databases">
        <title>De novo assembly and phasing of dikaryotic genomes from two isolates of Puccinia coronata f. sp. avenae, the causal agent of oat crown rust.</title>
        <authorList>
            <person name="Miller M.E."/>
            <person name="Zhang Y."/>
            <person name="Omidvar V."/>
            <person name="Sperschneider J."/>
            <person name="Schwessinger B."/>
            <person name="Raley C."/>
            <person name="Palmer J.M."/>
            <person name="Garnica D."/>
            <person name="Upadhyaya N."/>
            <person name="Rathjen J."/>
            <person name="Taylor J.M."/>
            <person name="Park R.F."/>
            <person name="Dodds P.N."/>
            <person name="Hirsch C.D."/>
            <person name="Kianian S.F."/>
            <person name="Figueroa M."/>
        </authorList>
    </citation>
    <scope>NUCLEOTIDE SEQUENCE [LARGE SCALE GENOMIC DNA]</scope>
    <source>
        <strain evidence="1">12NC29</strain>
        <strain evidence="2">12SD80</strain>
    </source>
</reference>
<sequence length="109" mass="12158">MSYGIPPNQTDQATAEATTQAAHVDHGVKRINVRNDCVTPNDDNTDKKRGKRTMMEKIQWTKQSHKEGFVPLASRISSRSFFFANGFHPKFSMITENSVCIGCIQAGAR</sequence>
<protein>
    <submittedName>
        <fullName evidence="1">Uncharacterized protein</fullName>
    </submittedName>
</protein>
<evidence type="ECO:0000313" key="3">
    <source>
        <dbReference type="Proteomes" id="UP000235388"/>
    </source>
</evidence>
<dbReference type="Proteomes" id="UP000235388">
    <property type="component" value="Unassembled WGS sequence"/>
</dbReference>